<evidence type="ECO:0000256" key="3">
    <source>
        <dbReference type="ARBA" id="ARBA00010973"/>
    </source>
</evidence>
<evidence type="ECO:0000313" key="8">
    <source>
        <dbReference type="EMBL" id="MFC3230009.1"/>
    </source>
</evidence>
<evidence type="ECO:0000256" key="6">
    <source>
        <dbReference type="ARBA" id="ARBA00032976"/>
    </source>
</evidence>
<dbReference type="Proteomes" id="UP001595528">
    <property type="component" value="Unassembled WGS sequence"/>
</dbReference>
<dbReference type="InterPro" id="IPR011330">
    <property type="entry name" value="Glyco_hydro/deAcase_b/a-brl"/>
</dbReference>
<comment type="similarity">
    <text evidence="3">Belongs to the polysaccharide deacetylase family.</text>
</comment>
<proteinExistence type="inferred from homology"/>
<dbReference type="EMBL" id="JBHRTR010000035">
    <property type="protein sequence ID" value="MFC3230009.1"/>
    <property type="molecule type" value="Genomic_DNA"/>
</dbReference>
<dbReference type="SUPFAM" id="SSF88713">
    <property type="entry name" value="Glycoside hydrolase/deacetylase"/>
    <property type="match status" value="1"/>
</dbReference>
<sequence length="348" mass="36453">MAPPAGAAAIPGTAKQPADAVHAVILLYHRFGGAGHPETNVRVAQLDAQIAALQAGGHRVLPVAEIAAALRAGHKLPPRTVGITVDDGSRTFAETAWPRFRAAGFPVTLFVSPDAADRPGHAFLGWAALERLAAEGVAIGNHSLSHRHLAGMDDAALRRQVLDAQAILSDRLGAAPALFAYPYGEWSPPVRKLVGDAGFTAAFGQQSGVAWAGGDLLTLPRFPINERYGTPDRFALVTNALPLPLTDLEPFDPVVTGANPPRLRFTLAAGLGPLDGLACYASHVTGPVPLRPIGPRRFEVMLPGPLPPGRTRINCTLPAAGAGAGRWRWFGMQLQVPAGPPPTLAEGR</sequence>
<comment type="function">
    <text evidence="1">Is involved in generating a small heat-stable compound (Nod), an acylated oligomer of N-acetylglucosamine, that stimulates mitosis in various plant protoplasts.</text>
</comment>
<comment type="caution">
    <text evidence="8">The sequence shown here is derived from an EMBL/GenBank/DDBJ whole genome shotgun (WGS) entry which is preliminary data.</text>
</comment>
<dbReference type="CDD" id="cd10973">
    <property type="entry name" value="CE4_DAC_u4_5s"/>
    <property type="match status" value="1"/>
</dbReference>
<evidence type="ECO:0000256" key="1">
    <source>
        <dbReference type="ARBA" id="ARBA00003236"/>
    </source>
</evidence>
<comment type="subcellular location">
    <subcellularLocation>
        <location evidence="2">Secreted</location>
    </subcellularLocation>
</comment>
<gene>
    <name evidence="8" type="ORF">ACFOGJ_22350</name>
</gene>
<dbReference type="RefSeq" id="WP_379904765.1">
    <property type="nucleotide sequence ID" value="NZ_JBHRTR010000035.1"/>
</dbReference>
<keyword evidence="9" id="KW-1185">Reference proteome</keyword>
<dbReference type="InterPro" id="IPR002509">
    <property type="entry name" value="NODB_dom"/>
</dbReference>
<dbReference type="GO" id="GO:0016787">
    <property type="term" value="F:hydrolase activity"/>
    <property type="evidence" value="ECO:0007669"/>
    <property type="project" value="UniProtKB-KW"/>
</dbReference>
<evidence type="ECO:0000256" key="2">
    <source>
        <dbReference type="ARBA" id="ARBA00004613"/>
    </source>
</evidence>
<name>A0ABV7L602_9PROT</name>
<reference evidence="9" key="1">
    <citation type="journal article" date="2019" name="Int. J. Syst. Evol. Microbiol.">
        <title>The Global Catalogue of Microorganisms (GCM) 10K type strain sequencing project: providing services to taxonomists for standard genome sequencing and annotation.</title>
        <authorList>
            <consortium name="The Broad Institute Genomics Platform"/>
            <consortium name="The Broad Institute Genome Sequencing Center for Infectious Disease"/>
            <person name="Wu L."/>
            <person name="Ma J."/>
        </authorList>
    </citation>
    <scope>NUCLEOTIDE SEQUENCE [LARGE SCALE GENOMIC DNA]</scope>
    <source>
        <strain evidence="9">KCTC 42964</strain>
    </source>
</reference>
<dbReference type="Pfam" id="PF01522">
    <property type="entry name" value="Polysacc_deac_1"/>
    <property type="match status" value="1"/>
</dbReference>
<dbReference type="PANTHER" id="PTHR34216:SF3">
    <property type="entry name" value="POLY-BETA-1,6-N-ACETYL-D-GLUCOSAMINE N-DEACETYLASE"/>
    <property type="match status" value="1"/>
</dbReference>
<dbReference type="Gene3D" id="3.20.20.370">
    <property type="entry name" value="Glycoside hydrolase/deacetylase"/>
    <property type="match status" value="1"/>
</dbReference>
<organism evidence="8 9">
    <name type="scientific">Marinibaculum pumilum</name>
    <dbReference type="NCBI Taxonomy" id="1766165"/>
    <lineage>
        <taxon>Bacteria</taxon>
        <taxon>Pseudomonadati</taxon>
        <taxon>Pseudomonadota</taxon>
        <taxon>Alphaproteobacteria</taxon>
        <taxon>Rhodospirillales</taxon>
        <taxon>Rhodospirillaceae</taxon>
        <taxon>Marinibaculum</taxon>
    </lineage>
</organism>
<keyword evidence="8" id="KW-0378">Hydrolase</keyword>
<dbReference type="PANTHER" id="PTHR34216">
    <property type="match status" value="1"/>
</dbReference>
<keyword evidence="5" id="KW-0732">Signal</keyword>
<dbReference type="PROSITE" id="PS51677">
    <property type="entry name" value="NODB"/>
    <property type="match status" value="1"/>
</dbReference>
<feature type="domain" description="NodB homology" evidence="7">
    <location>
        <begin position="79"/>
        <end position="348"/>
    </location>
</feature>
<evidence type="ECO:0000259" key="7">
    <source>
        <dbReference type="PROSITE" id="PS51677"/>
    </source>
</evidence>
<evidence type="ECO:0000256" key="4">
    <source>
        <dbReference type="ARBA" id="ARBA00020071"/>
    </source>
</evidence>
<accession>A0ABV7L602</accession>
<evidence type="ECO:0000256" key="5">
    <source>
        <dbReference type="ARBA" id="ARBA00022729"/>
    </source>
</evidence>
<protein>
    <recommendedName>
        <fullName evidence="4">Chitooligosaccharide deacetylase</fullName>
    </recommendedName>
    <alternativeName>
        <fullName evidence="6">Nodulation protein B</fullName>
    </alternativeName>
</protein>
<dbReference type="InterPro" id="IPR051398">
    <property type="entry name" value="Polysacch_Deacetylase"/>
</dbReference>
<evidence type="ECO:0000313" key="9">
    <source>
        <dbReference type="Proteomes" id="UP001595528"/>
    </source>
</evidence>